<dbReference type="GO" id="GO:0008270">
    <property type="term" value="F:zinc ion binding"/>
    <property type="evidence" value="ECO:0007669"/>
    <property type="project" value="UniProtKB-KW"/>
</dbReference>
<gene>
    <name evidence="6" type="ORF">H9726_06125</name>
</gene>
<keyword evidence="3" id="KW-0862">Zinc</keyword>
<keyword evidence="1" id="KW-0479">Metal-binding</keyword>
<reference evidence="6" key="1">
    <citation type="journal article" date="2021" name="PeerJ">
        <title>Extensive microbial diversity within the chicken gut microbiome revealed by metagenomics and culture.</title>
        <authorList>
            <person name="Gilroy R."/>
            <person name="Ravi A."/>
            <person name="Getino M."/>
            <person name="Pursley I."/>
            <person name="Horton D.L."/>
            <person name="Alikhan N.F."/>
            <person name="Baker D."/>
            <person name="Gharbi K."/>
            <person name="Hall N."/>
            <person name="Watson M."/>
            <person name="Adriaenssens E.M."/>
            <person name="Foster-Nyarko E."/>
            <person name="Jarju S."/>
            <person name="Secka A."/>
            <person name="Antonio M."/>
            <person name="Oren A."/>
            <person name="Chaudhuri R.R."/>
            <person name="La Ragione R."/>
            <person name="Hildebrand F."/>
            <person name="Pallen M.J."/>
        </authorList>
    </citation>
    <scope>NUCLEOTIDE SEQUENCE</scope>
    <source>
        <strain evidence="6">CHK192-19661</strain>
    </source>
</reference>
<dbReference type="Pfam" id="PF12773">
    <property type="entry name" value="DZR"/>
    <property type="match status" value="1"/>
</dbReference>
<dbReference type="AlphaFoldDB" id="A0A9D2IIQ8"/>
<keyword evidence="4" id="KW-0812">Transmembrane</keyword>
<feature type="domain" description="RanBP2-type" evidence="5">
    <location>
        <begin position="137"/>
        <end position="158"/>
    </location>
</feature>
<feature type="transmembrane region" description="Helical" evidence="4">
    <location>
        <begin position="47"/>
        <end position="69"/>
    </location>
</feature>
<proteinExistence type="predicted"/>
<feature type="domain" description="RanBP2-type" evidence="5">
    <location>
        <begin position="109"/>
        <end position="133"/>
    </location>
</feature>
<organism evidence="6 7">
    <name type="scientific">Candidatus Borkfalkia avicola</name>
    <dbReference type="NCBI Taxonomy" id="2838503"/>
    <lineage>
        <taxon>Bacteria</taxon>
        <taxon>Bacillati</taxon>
        <taxon>Bacillota</taxon>
        <taxon>Clostridia</taxon>
        <taxon>Christensenellales</taxon>
        <taxon>Christensenellaceae</taxon>
        <taxon>Candidatus Borkfalkia</taxon>
    </lineage>
</organism>
<dbReference type="Proteomes" id="UP000824025">
    <property type="component" value="Unassembled WGS sequence"/>
</dbReference>
<evidence type="ECO:0000259" key="5">
    <source>
        <dbReference type="SMART" id="SM00547"/>
    </source>
</evidence>
<evidence type="ECO:0000256" key="1">
    <source>
        <dbReference type="ARBA" id="ARBA00022723"/>
    </source>
</evidence>
<dbReference type="InterPro" id="IPR001876">
    <property type="entry name" value="Znf_RanBP2"/>
</dbReference>
<protein>
    <submittedName>
        <fullName evidence="6">Zinc-ribbon domain-containing protein</fullName>
    </submittedName>
</protein>
<sequence length="159" mass="16745">MNDKEKKHARTKLILRIAGCCMILAGLALAVTGMISLFSFEEDAPDLFWMAMIGFPVLVVGIFLLLVSFQRAIASYAKNEAVPVVNEAAEEITPAVQAIAGAAREGLEEGALCPACGTKNDAGAKFCDNCGQPLCRICPACGEKNDAAAKFCDNCGGKL</sequence>
<keyword evidence="4" id="KW-0472">Membrane</keyword>
<comment type="caution">
    <text evidence="6">The sequence shown here is derived from an EMBL/GenBank/DDBJ whole genome shotgun (WGS) entry which is preliminary data.</text>
</comment>
<keyword evidence="4" id="KW-1133">Transmembrane helix</keyword>
<feature type="transmembrane region" description="Helical" evidence="4">
    <location>
        <begin position="13"/>
        <end position="35"/>
    </location>
</feature>
<accession>A0A9D2IIQ8</accession>
<evidence type="ECO:0000256" key="3">
    <source>
        <dbReference type="ARBA" id="ARBA00022833"/>
    </source>
</evidence>
<reference evidence="6" key="2">
    <citation type="submission" date="2021-04" db="EMBL/GenBank/DDBJ databases">
        <authorList>
            <person name="Gilroy R."/>
        </authorList>
    </citation>
    <scope>NUCLEOTIDE SEQUENCE</scope>
    <source>
        <strain evidence="6">CHK192-19661</strain>
    </source>
</reference>
<evidence type="ECO:0000313" key="6">
    <source>
        <dbReference type="EMBL" id="HIZ10046.1"/>
    </source>
</evidence>
<dbReference type="EMBL" id="DXCF01000032">
    <property type="protein sequence ID" value="HIZ10046.1"/>
    <property type="molecule type" value="Genomic_DNA"/>
</dbReference>
<dbReference type="SMART" id="SM00547">
    <property type="entry name" value="ZnF_RBZ"/>
    <property type="match status" value="2"/>
</dbReference>
<name>A0A9D2IIQ8_9FIRM</name>
<evidence type="ECO:0000256" key="4">
    <source>
        <dbReference type="SAM" id="Phobius"/>
    </source>
</evidence>
<dbReference type="InterPro" id="IPR025874">
    <property type="entry name" value="DZR"/>
</dbReference>
<evidence type="ECO:0000256" key="2">
    <source>
        <dbReference type="ARBA" id="ARBA00022771"/>
    </source>
</evidence>
<keyword evidence="2" id="KW-0863">Zinc-finger</keyword>
<evidence type="ECO:0000313" key="7">
    <source>
        <dbReference type="Proteomes" id="UP000824025"/>
    </source>
</evidence>